<sequence>MLAGILRYCFDIAKKNQALRPFVAIYRLLRRLFHRILDKYPSLAIIAIVAIIIFMTLNPEYAPDLVKPSHGCELIQIGNGELYTVKGDTLHFSGDRPCQSRQPVAFDWFNRFPTKMIGLGSQPDAVSAGIFFNELATEATGANEWHEYTLFHQANDFTWTMAPGASMVRETFLKGGCGYDTSNPPPSKELEARDGLLLTAEQLRSSVKLPENVWEKCNTGSPEDETWDYCHYTGLEFFIPTVSPHNVCAQHSWRDAWIPGGTRKILLGKPEAYEKLSRLSQDRWDVGKIKEVSADDWAQMTADLPKVCMRWKDKGKPNWEEFASLAAIWCDY</sequence>
<gene>
    <name evidence="3" type="ORF">GA0061101_14043</name>
    <name evidence="2" type="ORF">GGD46_006552</name>
</gene>
<proteinExistence type="predicted"/>
<accession>A0A1C3XGZ9</accession>
<evidence type="ECO:0000313" key="5">
    <source>
        <dbReference type="Proteomes" id="UP000565576"/>
    </source>
</evidence>
<evidence type="ECO:0000313" key="3">
    <source>
        <dbReference type="EMBL" id="SCB51552.1"/>
    </source>
</evidence>
<dbReference type="RefSeq" id="WP_004118206.1">
    <property type="nucleotide sequence ID" value="NZ_FMAF01000040.1"/>
</dbReference>
<reference evidence="3 4" key="1">
    <citation type="submission" date="2016-08" db="EMBL/GenBank/DDBJ databases">
        <authorList>
            <person name="Seilhamer J.J."/>
        </authorList>
    </citation>
    <scope>NUCLEOTIDE SEQUENCE [LARGE SCALE GENOMIC DNA]</scope>
    <source>
        <strain evidence="3 4">P1-7</strain>
    </source>
</reference>
<reference evidence="2 5" key="2">
    <citation type="submission" date="2020-08" db="EMBL/GenBank/DDBJ databases">
        <title>Genomic Encyclopedia of Type Strains, Phase IV (KMG-V): Genome sequencing to study the core and pangenomes of soil and plant-associated prokaryotes.</title>
        <authorList>
            <person name="Whitman W."/>
        </authorList>
    </citation>
    <scope>NUCLEOTIDE SEQUENCE [LARGE SCALE GENOMIC DNA]</scope>
    <source>
        <strain evidence="2 5">SEMIA 4060</strain>
    </source>
</reference>
<keyword evidence="1" id="KW-1133">Transmembrane helix</keyword>
<dbReference type="EMBL" id="FMAF01000040">
    <property type="protein sequence ID" value="SCB51552.1"/>
    <property type="molecule type" value="Genomic_DNA"/>
</dbReference>
<keyword evidence="1" id="KW-0472">Membrane</keyword>
<dbReference type="EMBL" id="JACHBG010000034">
    <property type="protein sequence ID" value="MBB6489225.1"/>
    <property type="molecule type" value="Genomic_DNA"/>
</dbReference>
<protein>
    <submittedName>
        <fullName evidence="3">Uncharacterized protein</fullName>
    </submittedName>
</protein>
<keyword evidence="1" id="KW-0812">Transmembrane</keyword>
<organism evidence="3 4">
    <name type="scientific">Rhizobium lusitanum</name>
    <dbReference type="NCBI Taxonomy" id="293958"/>
    <lineage>
        <taxon>Bacteria</taxon>
        <taxon>Pseudomonadati</taxon>
        <taxon>Pseudomonadota</taxon>
        <taxon>Alphaproteobacteria</taxon>
        <taxon>Hyphomicrobiales</taxon>
        <taxon>Rhizobiaceae</taxon>
        <taxon>Rhizobium/Agrobacterium group</taxon>
        <taxon>Rhizobium</taxon>
    </lineage>
</organism>
<name>A0A1C3XGZ9_9HYPH</name>
<feature type="transmembrane region" description="Helical" evidence="1">
    <location>
        <begin position="40"/>
        <end position="57"/>
    </location>
</feature>
<dbReference type="AlphaFoldDB" id="A0A1C3XGZ9"/>
<evidence type="ECO:0000313" key="4">
    <source>
        <dbReference type="Proteomes" id="UP000199205"/>
    </source>
</evidence>
<dbReference type="Proteomes" id="UP000565576">
    <property type="component" value="Unassembled WGS sequence"/>
</dbReference>
<dbReference type="OrthoDB" id="8374268at2"/>
<evidence type="ECO:0000313" key="2">
    <source>
        <dbReference type="EMBL" id="MBB6489225.1"/>
    </source>
</evidence>
<evidence type="ECO:0000256" key="1">
    <source>
        <dbReference type="SAM" id="Phobius"/>
    </source>
</evidence>
<dbReference type="GeneID" id="32530434"/>
<dbReference type="Proteomes" id="UP000199205">
    <property type="component" value="Unassembled WGS sequence"/>
</dbReference>